<evidence type="ECO:0000256" key="3">
    <source>
        <dbReference type="ARBA" id="ARBA00022676"/>
    </source>
</evidence>
<dbReference type="OrthoDB" id="5512589at2759"/>
<keyword evidence="3 11" id="KW-0328">Glycosyltransferase</keyword>
<dbReference type="EC" id="2.4.1.-" evidence="11"/>
<dbReference type="Pfam" id="PF01762">
    <property type="entry name" value="Galactosyl_T"/>
    <property type="match status" value="1"/>
</dbReference>
<dbReference type="FunFam" id="3.90.550.50:FF:000001">
    <property type="entry name" value="Hexosyltransferase"/>
    <property type="match status" value="1"/>
</dbReference>
<dbReference type="HOGENOM" id="CLU_036849_2_3_1"/>
<comment type="subcellular location">
    <subcellularLocation>
        <location evidence="1 11">Golgi apparatus membrane</location>
        <topology evidence="1 11">Single-pass type II membrane protein</topology>
    </subcellularLocation>
</comment>
<keyword evidence="4" id="KW-0808">Transferase</keyword>
<evidence type="ECO:0000313" key="12">
    <source>
        <dbReference type="EnsemblMetazoa" id="tetur07g03020.1"/>
    </source>
</evidence>
<evidence type="ECO:0000256" key="4">
    <source>
        <dbReference type="ARBA" id="ARBA00022679"/>
    </source>
</evidence>
<dbReference type="EMBL" id="CAEY01001886">
    <property type="status" value="NOT_ANNOTATED_CDS"/>
    <property type="molecule type" value="Genomic_DNA"/>
</dbReference>
<evidence type="ECO:0000256" key="11">
    <source>
        <dbReference type="RuleBase" id="RU363063"/>
    </source>
</evidence>
<gene>
    <name evidence="12" type="primary">107361718</name>
</gene>
<dbReference type="KEGG" id="tut:107361718"/>
<dbReference type="PANTHER" id="PTHR11214:SF379">
    <property type="entry name" value="HEXOSYLTRANSFERASE-RELATED"/>
    <property type="match status" value="1"/>
</dbReference>
<dbReference type="Proteomes" id="UP000015104">
    <property type="component" value="Unassembled WGS sequence"/>
</dbReference>
<dbReference type="Gene3D" id="3.90.550.50">
    <property type="match status" value="1"/>
</dbReference>
<evidence type="ECO:0000256" key="9">
    <source>
        <dbReference type="ARBA" id="ARBA00023136"/>
    </source>
</evidence>
<feature type="transmembrane region" description="Helical" evidence="11">
    <location>
        <begin position="18"/>
        <end position="35"/>
    </location>
</feature>
<dbReference type="InterPro" id="IPR002659">
    <property type="entry name" value="Glyco_trans_31"/>
</dbReference>
<dbReference type="EnsemblMetazoa" id="tetur07g03020.1">
    <property type="protein sequence ID" value="tetur07g03020.1"/>
    <property type="gene ID" value="tetur07g03020"/>
</dbReference>
<keyword evidence="8 11" id="KW-0333">Golgi apparatus</keyword>
<dbReference type="AlphaFoldDB" id="T1K8Y4"/>
<evidence type="ECO:0000256" key="10">
    <source>
        <dbReference type="ARBA" id="ARBA00023180"/>
    </source>
</evidence>
<dbReference type="GO" id="GO:0000139">
    <property type="term" value="C:Golgi membrane"/>
    <property type="evidence" value="ECO:0007669"/>
    <property type="project" value="UniProtKB-SubCell"/>
</dbReference>
<evidence type="ECO:0000256" key="8">
    <source>
        <dbReference type="ARBA" id="ARBA00023034"/>
    </source>
</evidence>
<dbReference type="eggNOG" id="KOG2287">
    <property type="taxonomic scope" value="Eukaryota"/>
</dbReference>
<evidence type="ECO:0000256" key="6">
    <source>
        <dbReference type="ARBA" id="ARBA00022968"/>
    </source>
</evidence>
<dbReference type="PANTHER" id="PTHR11214">
    <property type="entry name" value="BETA-1,3-N-ACETYLGLUCOSAMINYLTRANSFERASE"/>
    <property type="match status" value="1"/>
</dbReference>
<keyword evidence="5 11" id="KW-0812">Transmembrane</keyword>
<evidence type="ECO:0000256" key="1">
    <source>
        <dbReference type="ARBA" id="ARBA00004323"/>
    </source>
</evidence>
<sequence length="343" mass="39700">MRQIIFQQISSMGNKSKLFLTLLPILMVICIIHILNQTNPTLPRQIYSVHHRQFTNFQDQVTPNSDFPFQLIRTLNETNQANSSYTSIGDKICPPGIKKLIILIMVGPENRETRDVIRQTWGSYQLPGLSYGFLIARSEDEEIMRMVSLEASLERDLIIDSSFVDSYDNLTRKSLSMIDWASAYCPDAISILKTDSDMWINVPLLFTSIPKLEPGLHGHLYSKAKPIRDEKNKWFVPINQYPGRYFPNYLSGTAYLLVNRATNLYTKLYQASLTTNFLRMEDIYLTGLVASKAHIKLHHHKGFNFVKVPFRVCKYRQLISSHEISDEEKYLYWQLLQSNETCS</sequence>
<keyword evidence="9 11" id="KW-0472">Membrane</keyword>
<keyword evidence="13" id="KW-1185">Reference proteome</keyword>
<evidence type="ECO:0000256" key="2">
    <source>
        <dbReference type="ARBA" id="ARBA00008661"/>
    </source>
</evidence>
<evidence type="ECO:0000313" key="13">
    <source>
        <dbReference type="Proteomes" id="UP000015104"/>
    </source>
</evidence>
<name>T1K8Y4_TETUR</name>
<evidence type="ECO:0000256" key="7">
    <source>
        <dbReference type="ARBA" id="ARBA00022989"/>
    </source>
</evidence>
<keyword evidence="7 11" id="KW-1133">Transmembrane helix</keyword>
<reference evidence="12" key="2">
    <citation type="submission" date="2015-06" db="UniProtKB">
        <authorList>
            <consortium name="EnsemblMetazoa"/>
        </authorList>
    </citation>
    <scope>IDENTIFICATION</scope>
</reference>
<evidence type="ECO:0000256" key="5">
    <source>
        <dbReference type="ARBA" id="ARBA00022692"/>
    </source>
</evidence>
<dbReference type="GO" id="GO:0006493">
    <property type="term" value="P:protein O-linked glycosylation"/>
    <property type="evidence" value="ECO:0007669"/>
    <property type="project" value="TreeGrafter"/>
</dbReference>
<comment type="similarity">
    <text evidence="2 11">Belongs to the glycosyltransferase 31 family.</text>
</comment>
<keyword evidence="10" id="KW-0325">Glycoprotein</keyword>
<protein>
    <recommendedName>
        <fullName evidence="11">Hexosyltransferase</fullName>
        <ecNumber evidence="11">2.4.1.-</ecNumber>
    </recommendedName>
</protein>
<reference evidence="13" key="1">
    <citation type="submission" date="2011-08" db="EMBL/GenBank/DDBJ databases">
        <authorList>
            <person name="Rombauts S."/>
        </authorList>
    </citation>
    <scope>NUCLEOTIDE SEQUENCE</scope>
    <source>
        <strain evidence="13">London</strain>
    </source>
</reference>
<keyword evidence="6 11" id="KW-0735">Signal-anchor</keyword>
<organism evidence="12 13">
    <name type="scientific">Tetranychus urticae</name>
    <name type="common">Two-spotted spider mite</name>
    <dbReference type="NCBI Taxonomy" id="32264"/>
    <lineage>
        <taxon>Eukaryota</taxon>
        <taxon>Metazoa</taxon>
        <taxon>Ecdysozoa</taxon>
        <taxon>Arthropoda</taxon>
        <taxon>Chelicerata</taxon>
        <taxon>Arachnida</taxon>
        <taxon>Acari</taxon>
        <taxon>Acariformes</taxon>
        <taxon>Trombidiformes</taxon>
        <taxon>Prostigmata</taxon>
        <taxon>Eleutherengona</taxon>
        <taxon>Raphignathae</taxon>
        <taxon>Tetranychoidea</taxon>
        <taxon>Tetranychidae</taxon>
        <taxon>Tetranychus</taxon>
    </lineage>
</organism>
<dbReference type="OMA" id="SITMVRW"/>
<accession>T1K8Y4</accession>
<dbReference type="GO" id="GO:0016758">
    <property type="term" value="F:hexosyltransferase activity"/>
    <property type="evidence" value="ECO:0007669"/>
    <property type="project" value="InterPro"/>
</dbReference>
<proteinExistence type="inferred from homology"/>